<proteinExistence type="predicted"/>
<dbReference type="EMBL" id="CAEZSF010000061">
    <property type="protein sequence ID" value="CAB4536815.1"/>
    <property type="molecule type" value="Genomic_DNA"/>
</dbReference>
<dbReference type="Pfam" id="PF13649">
    <property type="entry name" value="Methyltransf_25"/>
    <property type="match status" value="1"/>
</dbReference>
<evidence type="ECO:0000313" key="2">
    <source>
        <dbReference type="EMBL" id="CAB4536815.1"/>
    </source>
</evidence>
<evidence type="ECO:0000259" key="1">
    <source>
        <dbReference type="Pfam" id="PF13649"/>
    </source>
</evidence>
<dbReference type="AlphaFoldDB" id="A0A6J6BDA3"/>
<protein>
    <submittedName>
        <fullName evidence="2">Unannotated protein</fullName>
    </submittedName>
</protein>
<organism evidence="2">
    <name type="scientific">freshwater metagenome</name>
    <dbReference type="NCBI Taxonomy" id="449393"/>
    <lineage>
        <taxon>unclassified sequences</taxon>
        <taxon>metagenomes</taxon>
        <taxon>ecological metagenomes</taxon>
    </lineage>
</organism>
<dbReference type="SUPFAM" id="SSF53335">
    <property type="entry name" value="S-adenosyl-L-methionine-dependent methyltransferases"/>
    <property type="match status" value="1"/>
</dbReference>
<sequence length="204" mass="21657">MSGSGHWDERYSAEEYVWKTDPNQFLASEVEGLAIGRSLDLATGEGRNAVWLATQGWQSTGLDFSAVGLAKGAKLAESVGVTVEWIHADATVWTTADKFDLCVVFYLQVPQAQRTAAFAAAAQCLAPGGTVLVVGHDRANLRDGYGGPQDANVLYSADEVQQDLLASELPDLVIDHAGQKLRSVETADGGAVAIDCLVRAHRAA</sequence>
<gene>
    <name evidence="2" type="ORF">UFOPK1358_00789</name>
</gene>
<name>A0A6J6BDA3_9ZZZZ</name>
<dbReference type="Gene3D" id="3.40.50.150">
    <property type="entry name" value="Vaccinia Virus protein VP39"/>
    <property type="match status" value="1"/>
</dbReference>
<reference evidence="2" key="1">
    <citation type="submission" date="2020-05" db="EMBL/GenBank/DDBJ databases">
        <authorList>
            <person name="Chiriac C."/>
            <person name="Salcher M."/>
            <person name="Ghai R."/>
            <person name="Kavagutti S V."/>
        </authorList>
    </citation>
    <scope>NUCLEOTIDE SEQUENCE</scope>
</reference>
<dbReference type="CDD" id="cd02440">
    <property type="entry name" value="AdoMet_MTases"/>
    <property type="match status" value="1"/>
</dbReference>
<dbReference type="InterPro" id="IPR029063">
    <property type="entry name" value="SAM-dependent_MTases_sf"/>
</dbReference>
<accession>A0A6J6BDA3</accession>
<dbReference type="InterPro" id="IPR041698">
    <property type="entry name" value="Methyltransf_25"/>
</dbReference>
<feature type="domain" description="Methyltransferase" evidence="1">
    <location>
        <begin position="39"/>
        <end position="129"/>
    </location>
</feature>